<dbReference type="AlphaFoldDB" id="A0A1G7MKS5"/>
<evidence type="ECO:0000256" key="6">
    <source>
        <dbReference type="PIRNR" id="PIRNR039090"/>
    </source>
</evidence>
<accession>A0A1G7MKS5</accession>
<protein>
    <recommendedName>
        <fullName evidence="6">Flagellar secretion chaperone FliS</fullName>
    </recommendedName>
</protein>
<dbReference type="InterPro" id="IPR036584">
    <property type="entry name" value="FliS_sf"/>
</dbReference>
<evidence type="ECO:0000313" key="8">
    <source>
        <dbReference type="Proteomes" id="UP000243333"/>
    </source>
</evidence>
<keyword evidence="8" id="KW-1185">Reference proteome</keyword>
<keyword evidence="4 6" id="KW-1005">Bacterial flagellum biogenesis</keyword>
<evidence type="ECO:0000256" key="4">
    <source>
        <dbReference type="ARBA" id="ARBA00022795"/>
    </source>
</evidence>
<organism evidence="7 8">
    <name type="scientific">Sporolituus thermophilus DSM 23256</name>
    <dbReference type="NCBI Taxonomy" id="1123285"/>
    <lineage>
        <taxon>Bacteria</taxon>
        <taxon>Bacillati</taxon>
        <taxon>Bacillota</taxon>
        <taxon>Negativicutes</taxon>
        <taxon>Selenomonadales</taxon>
        <taxon>Sporomusaceae</taxon>
        <taxon>Sporolituus</taxon>
    </lineage>
</organism>
<keyword evidence="7" id="KW-0282">Flagellum</keyword>
<proteinExistence type="inferred from homology"/>
<keyword evidence="3 6" id="KW-0963">Cytoplasm</keyword>
<dbReference type="Proteomes" id="UP000243333">
    <property type="component" value="Unassembled WGS sequence"/>
</dbReference>
<dbReference type="RefSeq" id="WP_093690829.1">
    <property type="nucleotide sequence ID" value="NZ_FNBU01000018.1"/>
</dbReference>
<dbReference type="GO" id="GO:0044780">
    <property type="term" value="P:bacterial-type flagellum assembly"/>
    <property type="evidence" value="ECO:0007669"/>
    <property type="project" value="InterPro"/>
</dbReference>
<sequence>MNAMNMVNTYKTQQIMTAPPEQLTLMLYNGAIKFVDESIQAIEQRDFPKAHASNLRAQDIVRELMATLDMRYEIAKTWYQLYDYILYRLIQGNIKKDKEELSEARGMLQEFRDTWVEAMKRARAGQAAAGQAAGR</sequence>
<keyword evidence="5" id="KW-0143">Chaperone</keyword>
<comment type="similarity">
    <text evidence="2 6">Belongs to the FliS family.</text>
</comment>
<dbReference type="PIRSF" id="PIRSF039090">
    <property type="entry name" value="Flis"/>
    <property type="match status" value="1"/>
</dbReference>
<dbReference type="PANTHER" id="PTHR34773:SF1">
    <property type="entry name" value="FLAGELLAR SECRETION CHAPERONE FLIS"/>
    <property type="match status" value="1"/>
</dbReference>
<gene>
    <name evidence="7" type="ORF">SAMN05660235_02200</name>
</gene>
<dbReference type="SUPFAM" id="SSF101116">
    <property type="entry name" value="Flagellar export chaperone FliS"/>
    <property type="match status" value="1"/>
</dbReference>
<dbReference type="Gene3D" id="1.20.120.340">
    <property type="entry name" value="Flagellar protein FliS"/>
    <property type="match status" value="1"/>
</dbReference>
<keyword evidence="7" id="KW-0966">Cell projection</keyword>
<dbReference type="InterPro" id="IPR003713">
    <property type="entry name" value="FliS"/>
</dbReference>
<comment type="subcellular location">
    <subcellularLocation>
        <location evidence="1 6">Cytoplasm</location>
        <location evidence="1 6">Cytosol</location>
    </subcellularLocation>
</comment>
<reference evidence="8" key="1">
    <citation type="submission" date="2016-10" db="EMBL/GenBank/DDBJ databases">
        <authorList>
            <person name="Varghese N."/>
            <person name="Submissions S."/>
        </authorList>
    </citation>
    <scope>NUCLEOTIDE SEQUENCE [LARGE SCALE GENOMIC DNA]</scope>
    <source>
        <strain evidence="8">DSM 23256</strain>
    </source>
</reference>
<dbReference type="GO" id="GO:0071973">
    <property type="term" value="P:bacterial-type flagellum-dependent cell motility"/>
    <property type="evidence" value="ECO:0007669"/>
    <property type="project" value="TreeGrafter"/>
</dbReference>
<dbReference type="Pfam" id="PF02561">
    <property type="entry name" value="FliS"/>
    <property type="match status" value="1"/>
</dbReference>
<evidence type="ECO:0000256" key="3">
    <source>
        <dbReference type="ARBA" id="ARBA00022490"/>
    </source>
</evidence>
<dbReference type="OrthoDB" id="1524959at2"/>
<dbReference type="CDD" id="cd16098">
    <property type="entry name" value="FliS"/>
    <property type="match status" value="1"/>
</dbReference>
<evidence type="ECO:0000256" key="1">
    <source>
        <dbReference type="ARBA" id="ARBA00004514"/>
    </source>
</evidence>
<evidence type="ECO:0000256" key="2">
    <source>
        <dbReference type="ARBA" id="ARBA00008787"/>
    </source>
</evidence>
<evidence type="ECO:0000313" key="7">
    <source>
        <dbReference type="EMBL" id="SDF62307.1"/>
    </source>
</evidence>
<dbReference type="EMBL" id="FNBU01000018">
    <property type="protein sequence ID" value="SDF62307.1"/>
    <property type="molecule type" value="Genomic_DNA"/>
</dbReference>
<dbReference type="PANTHER" id="PTHR34773">
    <property type="entry name" value="FLAGELLAR SECRETION CHAPERONE FLIS"/>
    <property type="match status" value="1"/>
</dbReference>
<dbReference type="NCBIfam" id="TIGR00208">
    <property type="entry name" value="fliS"/>
    <property type="match status" value="1"/>
</dbReference>
<evidence type="ECO:0000256" key="5">
    <source>
        <dbReference type="ARBA" id="ARBA00023186"/>
    </source>
</evidence>
<dbReference type="STRING" id="1123285.SAMN05660235_02200"/>
<keyword evidence="7" id="KW-0969">Cilium</keyword>
<dbReference type="GO" id="GO:0005829">
    <property type="term" value="C:cytosol"/>
    <property type="evidence" value="ECO:0007669"/>
    <property type="project" value="UniProtKB-SubCell"/>
</dbReference>
<name>A0A1G7MKS5_9FIRM</name>